<sequence length="58" mass="6424">MKLDENIVEAIRKIEEIKKLTNLLPGLDCGSCGAPSCRALAEDIVRGYGKIEDCIFRD</sequence>
<keyword evidence="2" id="KW-0479">Metal-binding</keyword>
<evidence type="ECO:0000256" key="4">
    <source>
        <dbReference type="ARBA" id="ARBA00023014"/>
    </source>
</evidence>
<keyword evidence="4" id="KW-0411">Iron-sulfur</keyword>
<dbReference type="GO" id="GO:0051539">
    <property type="term" value="F:4 iron, 4 sulfur cluster binding"/>
    <property type="evidence" value="ECO:0007669"/>
    <property type="project" value="UniProtKB-KW"/>
</dbReference>
<dbReference type="AlphaFoldDB" id="A0A6P1YCS6"/>
<reference evidence="6 7" key="1">
    <citation type="submission" date="2020-02" db="EMBL/GenBank/DDBJ databases">
        <title>Thermophilic hydrogen producing bacteria, Caloranaerobacter azorensis.</title>
        <authorList>
            <person name="Baek K."/>
        </authorList>
    </citation>
    <scope>NUCLEOTIDE SEQUENCE [LARGE SCALE GENOMIC DNA]</scope>
    <source>
        <strain evidence="6 7">T3-1</strain>
    </source>
</reference>
<keyword evidence="3" id="KW-0408">Iron</keyword>
<name>A0A6P1YCS6_9FIRM</name>
<evidence type="ECO:0000313" key="7">
    <source>
        <dbReference type="Proteomes" id="UP000464452"/>
    </source>
</evidence>
<evidence type="ECO:0000256" key="3">
    <source>
        <dbReference type="ARBA" id="ARBA00023004"/>
    </source>
</evidence>
<dbReference type="PANTHER" id="PTHR43560">
    <property type="entry name" value="ION-TRANSLOCATING OXIDOREDUCTASE COMPLEX SUBUNIT B"/>
    <property type="match status" value="1"/>
</dbReference>
<evidence type="ECO:0000259" key="5">
    <source>
        <dbReference type="PROSITE" id="PS51656"/>
    </source>
</evidence>
<dbReference type="Proteomes" id="UP000464452">
    <property type="component" value="Chromosome"/>
</dbReference>
<accession>A0A6P1YCS6</accession>
<dbReference type="PANTHER" id="PTHR43560:SF1">
    <property type="entry name" value="ION-TRANSLOCATING OXIDOREDUCTASE COMPLEX SUBUNIT B"/>
    <property type="match status" value="1"/>
</dbReference>
<dbReference type="InterPro" id="IPR050395">
    <property type="entry name" value="4Fe4S_Ferredoxin_RnfB"/>
</dbReference>
<dbReference type="InterPro" id="IPR007202">
    <property type="entry name" value="4Fe-4S_dom"/>
</dbReference>
<feature type="domain" description="4Fe-4S" evidence="5">
    <location>
        <begin position="12"/>
        <end position="58"/>
    </location>
</feature>
<organism evidence="6 7">
    <name type="scientific">Caloranaerobacter azorensis</name>
    <dbReference type="NCBI Taxonomy" id="116090"/>
    <lineage>
        <taxon>Bacteria</taxon>
        <taxon>Bacillati</taxon>
        <taxon>Bacillota</taxon>
        <taxon>Tissierellia</taxon>
        <taxon>Tissierellales</taxon>
        <taxon>Thermohalobacteraceae</taxon>
        <taxon>Caloranaerobacter</taxon>
    </lineage>
</organism>
<dbReference type="PROSITE" id="PS51656">
    <property type="entry name" value="4FE4S"/>
    <property type="match status" value="1"/>
</dbReference>
<dbReference type="KEGG" id="cazo:G3A45_04375"/>
<dbReference type="RefSeq" id="WP_163234632.1">
    <property type="nucleotide sequence ID" value="NZ_CP048617.1"/>
</dbReference>
<evidence type="ECO:0000313" key="6">
    <source>
        <dbReference type="EMBL" id="QIB26608.1"/>
    </source>
</evidence>
<evidence type="ECO:0000256" key="2">
    <source>
        <dbReference type="ARBA" id="ARBA00022723"/>
    </source>
</evidence>
<dbReference type="EMBL" id="CP048617">
    <property type="protein sequence ID" value="QIB26608.1"/>
    <property type="molecule type" value="Genomic_DNA"/>
</dbReference>
<protein>
    <recommendedName>
        <fullName evidence="5">4Fe-4S domain-containing protein</fullName>
    </recommendedName>
</protein>
<keyword evidence="1" id="KW-0004">4Fe-4S</keyword>
<dbReference type="Pfam" id="PF04060">
    <property type="entry name" value="FeS"/>
    <property type="match status" value="1"/>
</dbReference>
<proteinExistence type="predicted"/>
<dbReference type="Gene3D" id="1.10.15.40">
    <property type="entry name" value="Electron transport complex subunit B, putative Fe-S cluster"/>
    <property type="match status" value="1"/>
</dbReference>
<dbReference type="GO" id="GO:0046872">
    <property type="term" value="F:metal ion binding"/>
    <property type="evidence" value="ECO:0007669"/>
    <property type="project" value="UniProtKB-KW"/>
</dbReference>
<gene>
    <name evidence="6" type="ORF">G3A45_04375</name>
</gene>
<evidence type="ECO:0000256" key="1">
    <source>
        <dbReference type="ARBA" id="ARBA00022485"/>
    </source>
</evidence>